<dbReference type="InterPro" id="IPR020568">
    <property type="entry name" value="Ribosomal_Su5_D2-typ_SF"/>
</dbReference>
<dbReference type="InterPro" id="IPR000523">
    <property type="entry name" value="Mg_chelatse_chII-like_cat_dom"/>
</dbReference>
<reference evidence="4 5" key="1">
    <citation type="submission" date="2019-09" db="EMBL/GenBank/DDBJ databases">
        <title>Phylogeny of genus Pseudoclavibacter and closely related genus.</title>
        <authorList>
            <person name="Li Y."/>
        </authorList>
    </citation>
    <scope>NUCLEOTIDE SEQUENCE [LARGE SCALE GENOMIC DNA]</scope>
    <source>
        <strain evidence="4 5">DSM 23821</strain>
    </source>
</reference>
<dbReference type="SUPFAM" id="SSF54211">
    <property type="entry name" value="Ribosomal protein S5 domain 2-like"/>
    <property type="match status" value="1"/>
</dbReference>
<dbReference type="Gene3D" id="3.30.230.10">
    <property type="match status" value="1"/>
</dbReference>
<dbReference type="Pfam" id="PF01078">
    <property type="entry name" value="Mg_chelatase"/>
    <property type="match status" value="1"/>
</dbReference>
<dbReference type="InterPro" id="IPR003593">
    <property type="entry name" value="AAA+_ATPase"/>
</dbReference>
<dbReference type="InterPro" id="IPR025158">
    <property type="entry name" value="Mg_chelat-rel_C"/>
</dbReference>
<dbReference type="AlphaFoldDB" id="A0A7J5C080"/>
<dbReference type="Proteomes" id="UP000467240">
    <property type="component" value="Unassembled WGS sequence"/>
</dbReference>
<gene>
    <name evidence="4" type="ORF">F8O01_04710</name>
</gene>
<dbReference type="InterPro" id="IPR014721">
    <property type="entry name" value="Ribsml_uS5_D2-typ_fold_subgr"/>
</dbReference>
<dbReference type="PANTHER" id="PTHR32039">
    <property type="entry name" value="MAGNESIUM-CHELATASE SUBUNIT CHLI"/>
    <property type="match status" value="1"/>
</dbReference>
<accession>A0A7J5C080</accession>
<feature type="domain" description="AAA+ ATPase" evidence="3">
    <location>
        <begin position="234"/>
        <end position="417"/>
    </location>
</feature>
<evidence type="ECO:0000259" key="3">
    <source>
        <dbReference type="SMART" id="SM00382"/>
    </source>
</evidence>
<keyword evidence="5" id="KW-1185">Reference proteome</keyword>
<dbReference type="Gene3D" id="3.40.50.300">
    <property type="entry name" value="P-loop containing nucleotide triphosphate hydrolases"/>
    <property type="match status" value="1"/>
</dbReference>
<organism evidence="4 5">
    <name type="scientific">Pseudoclavibacter chungangensis</name>
    <dbReference type="NCBI Taxonomy" id="587635"/>
    <lineage>
        <taxon>Bacteria</taxon>
        <taxon>Bacillati</taxon>
        <taxon>Actinomycetota</taxon>
        <taxon>Actinomycetes</taxon>
        <taxon>Micrococcales</taxon>
        <taxon>Microbacteriaceae</taxon>
        <taxon>Pseudoclavibacter</taxon>
    </lineage>
</organism>
<protein>
    <submittedName>
        <fullName evidence="4">YifB family Mg chelatase-like AAA ATPase</fullName>
    </submittedName>
</protein>
<sequence length="533" mass="55292">MTTARANSIALEGLTGTLVRVEAHVADGLPAFVLIGMPDTSLGEARDRVRAALQSCGHPLPPRRVTLNLSPAPFKKHGSGFDVAIAAAVLAAAGVVDGTGLASALLIGELGLDGSVRRVPGVLPAVAAGRRAGFERILVPAACADEAGLVEGVEIVAVRSLREVAEHFGAEFDEPAPEPLPVPGRGDGAAPTGGAEGPTASATGETTRGFDGPDLADVVGNEDAVRALLIAAAGGHHLLMVGPPGAGKTMLAERLPGLLPDLGVEEAIELAALRSLRGATVDAVLDRRPPFIAPHHGASAVALLGGGSGVIRPGAVTLATGGVLFLDEAPEFPRTVLDALRQPLESGRHEVHRERSVVAFPARFQLVLAANPCPCGNAGDSDLACTCPSPVRRRYLARLSGPLLDRIDLQLTVERVSTARHLAAELDPAHEAERGTAVARDRVARARAAALERYAGRWACNGHVPGPALRARDLRLPRAVTRELDRALDRGHITMRGYDRVLRVAWTLADLDGRSTPGAVELAEALAYRAPGA</sequence>
<dbReference type="GO" id="GO:0005524">
    <property type="term" value="F:ATP binding"/>
    <property type="evidence" value="ECO:0007669"/>
    <property type="project" value="InterPro"/>
</dbReference>
<dbReference type="InterPro" id="IPR027417">
    <property type="entry name" value="P-loop_NTPase"/>
</dbReference>
<dbReference type="EMBL" id="WBJZ01000005">
    <property type="protein sequence ID" value="KAB1659574.1"/>
    <property type="molecule type" value="Genomic_DNA"/>
</dbReference>
<evidence type="ECO:0000313" key="4">
    <source>
        <dbReference type="EMBL" id="KAB1659574.1"/>
    </source>
</evidence>
<comment type="similarity">
    <text evidence="1">Belongs to the Mg-chelatase subunits D/I family. ComM subfamily.</text>
</comment>
<proteinExistence type="inferred from homology"/>
<feature type="region of interest" description="Disordered" evidence="2">
    <location>
        <begin position="172"/>
        <end position="211"/>
    </location>
</feature>
<name>A0A7J5C080_9MICO</name>
<comment type="caution">
    <text evidence="4">The sequence shown here is derived from an EMBL/GenBank/DDBJ whole genome shotgun (WGS) entry which is preliminary data.</text>
</comment>
<dbReference type="InterPro" id="IPR004482">
    <property type="entry name" value="Mg_chelat-rel"/>
</dbReference>
<dbReference type="Pfam" id="PF13335">
    <property type="entry name" value="Mg_chelatase_C"/>
    <property type="match status" value="1"/>
</dbReference>
<dbReference type="OrthoDB" id="9813147at2"/>
<dbReference type="PANTHER" id="PTHR32039:SF7">
    <property type="entry name" value="COMPETENCE PROTEIN COMM"/>
    <property type="match status" value="1"/>
</dbReference>
<dbReference type="InterPro" id="IPR045006">
    <property type="entry name" value="CHLI-like"/>
</dbReference>
<dbReference type="SUPFAM" id="SSF52540">
    <property type="entry name" value="P-loop containing nucleoside triphosphate hydrolases"/>
    <property type="match status" value="1"/>
</dbReference>
<dbReference type="SMART" id="SM00382">
    <property type="entry name" value="AAA"/>
    <property type="match status" value="1"/>
</dbReference>
<evidence type="ECO:0000313" key="5">
    <source>
        <dbReference type="Proteomes" id="UP000467240"/>
    </source>
</evidence>
<evidence type="ECO:0000256" key="2">
    <source>
        <dbReference type="SAM" id="MobiDB-lite"/>
    </source>
</evidence>
<dbReference type="NCBIfam" id="TIGR00368">
    <property type="entry name" value="YifB family Mg chelatase-like AAA ATPase"/>
    <property type="match status" value="1"/>
</dbReference>
<dbReference type="RefSeq" id="WP_158039740.1">
    <property type="nucleotide sequence ID" value="NZ_JACCFV010000001.1"/>
</dbReference>
<dbReference type="Pfam" id="PF13541">
    <property type="entry name" value="ChlI"/>
    <property type="match status" value="1"/>
</dbReference>
<evidence type="ECO:0000256" key="1">
    <source>
        <dbReference type="ARBA" id="ARBA00006354"/>
    </source>
</evidence>
<feature type="compositionally biased region" description="Low complexity" evidence="2">
    <location>
        <begin position="188"/>
        <end position="207"/>
    </location>
</feature>